<evidence type="ECO:0000313" key="4">
    <source>
        <dbReference type="Proteomes" id="UP001596312"/>
    </source>
</evidence>
<keyword evidence="4" id="KW-1185">Reference proteome</keyword>
<proteinExistence type="predicted"/>
<comment type="caution">
    <text evidence="3">The sequence shown here is derived from an EMBL/GenBank/DDBJ whole genome shotgun (WGS) entry which is preliminary data.</text>
</comment>
<dbReference type="CDD" id="cd00130">
    <property type="entry name" value="PAS"/>
    <property type="match status" value="1"/>
</dbReference>
<dbReference type="InterPro" id="IPR035965">
    <property type="entry name" value="PAS-like_dom_sf"/>
</dbReference>
<feature type="region of interest" description="Disordered" evidence="1">
    <location>
        <begin position="86"/>
        <end position="105"/>
    </location>
</feature>
<sequence>MTRSDHNKSESLTYEEIFHSVEDGILVHDAETGAILDANQAAEHLYGYSSNELTNMHISDFSADHPAYSQEEVSVRLIKHVQVASTNSNGSSNETMELRGLSTSN</sequence>
<dbReference type="InterPro" id="IPR000014">
    <property type="entry name" value="PAS"/>
</dbReference>
<dbReference type="NCBIfam" id="TIGR00229">
    <property type="entry name" value="sensory_box"/>
    <property type="match status" value="1"/>
</dbReference>
<protein>
    <submittedName>
        <fullName evidence="3">PAS domain-containing protein</fullName>
    </submittedName>
</protein>
<dbReference type="Pfam" id="PF13188">
    <property type="entry name" value="PAS_8"/>
    <property type="match status" value="1"/>
</dbReference>
<feature type="domain" description="PAS" evidence="2">
    <location>
        <begin position="10"/>
        <end position="55"/>
    </location>
</feature>
<dbReference type="Gene3D" id="3.30.450.20">
    <property type="entry name" value="PAS domain"/>
    <property type="match status" value="1"/>
</dbReference>
<dbReference type="SMART" id="SM00091">
    <property type="entry name" value="PAS"/>
    <property type="match status" value="1"/>
</dbReference>
<dbReference type="RefSeq" id="WP_340605293.1">
    <property type="nucleotide sequence ID" value="NZ_JBBMXV010000005.1"/>
</dbReference>
<dbReference type="PROSITE" id="PS50112">
    <property type="entry name" value="PAS"/>
    <property type="match status" value="1"/>
</dbReference>
<dbReference type="SUPFAM" id="SSF55785">
    <property type="entry name" value="PYP-like sensor domain (PAS domain)"/>
    <property type="match status" value="1"/>
</dbReference>
<evidence type="ECO:0000259" key="2">
    <source>
        <dbReference type="PROSITE" id="PS50112"/>
    </source>
</evidence>
<evidence type="ECO:0000256" key="1">
    <source>
        <dbReference type="SAM" id="MobiDB-lite"/>
    </source>
</evidence>
<gene>
    <name evidence="3" type="ORF">ACFQGH_16065</name>
</gene>
<accession>A0ABD5V5L0</accession>
<dbReference type="AlphaFoldDB" id="A0ABD5V5L0"/>
<dbReference type="EMBL" id="JBHSXQ010000005">
    <property type="protein sequence ID" value="MFC6906710.1"/>
    <property type="molecule type" value="Genomic_DNA"/>
</dbReference>
<name>A0ABD5V5L0_9EURY</name>
<reference evidence="3 4" key="1">
    <citation type="journal article" date="2019" name="Int. J. Syst. Evol. Microbiol.">
        <title>The Global Catalogue of Microorganisms (GCM) 10K type strain sequencing project: providing services to taxonomists for standard genome sequencing and annotation.</title>
        <authorList>
            <consortium name="The Broad Institute Genomics Platform"/>
            <consortium name="The Broad Institute Genome Sequencing Center for Infectious Disease"/>
            <person name="Wu L."/>
            <person name="Ma J."/>
        </authorList>
    </citation>
    <scope>NUCLEOTIDE SEQUENCE [LARGE SCALE GENOMIC DNA]</scope>
    <source>
        <strain evidence="3 4">CGMCC 1.3240</strain>
    </source>
</reference>
<dbReference type="Proteomes" id="UP001596312">
    <property type="component" value="Unassembled WGS sequence"/>
</dbReference>
<evidence type="ECO:0000313" key="3">
    <source>
        <dbReference type="EMBL" id="MFC6906710.1"/>
    </source>
</evidence>
<organism evidence="3 4">
    <name type="scientific">Halalkalicoccus tibetensis</name>
    <dbReference type="NCBI Taxonomy" id="175632"/>
    <lineage>
        <taxon>Archaea</taxon>
        <taxon>Methanobacteriati</taxon>
        <taxon>Methanobacteriota</taxon>
        <taxon>Stenosarchaea group</taxon>
        <taxon>Halobacteria</taxon>
        <taxon>Halobacteriales</taxon>
        <taxon>Halococcaceae</taxon>
        <taxon>Halalkalicoccus</taxon>
    </lineage>
</organism>